<evidence type="ECO:0000259" key="2">
    <source>
        <dbReference type="Pfam" id="PF03779"/>
    </source>
</evidence>
<dbReference type="Pfam" id="PF03779">
    <property type="entry name" value="SPW"/>
    <property type="match status" value="1"/>
</dbReference>
<proteinExistence type="predicted"/>
<evidence type="ECO:0000313" key="4">
    <source>
        <dbReference type="Proteomes" id="UP000198670"/>
    </source>
</evidence>
<feature type="transmembrane region" description="Helical" evidence="1">
    <location>
        <begin position="12"/>
        <end position="31"/>
    </location>
</feature>
<organism evidence="3 4">
    <name type="scientific">Parapedobacter indicus</name>
    <dbReference type="NCBI Taxonomy" id="1477437"/>
    <lineage>
        <taxon>Bacteria</taxon>
        <taxon>Pseudomonadati</taxon>
        <taxon>Bacteroidota</taxon>
        <taxon>Sphingobacteriia</taxon>
        <taxon>Sphingobacteriales</taxon>
        <taxon>Sphingobacteriaceae</taxon>
        <taxon>Parapedobacter</taxon>
    </lineage>
</organism>
<accession>A0A1I3VEE4</accession>
<dbReference type="AlphaFoldDB" id="A0A1I3VEE4"/>
<dbReference type="Proteomes" id="UP000198670">
    <property type="component" value="Unassembled WGS sequence"/>
</dbReference>
<feature type="domain" description="SPW repeat-containing integral membrane" evidence="2">
    <location>
        <begin position="11"/>
        <end position="114"/>
    </location>
</feature>
<feature type="transmembrane region" description="Helical" evidence="1">
    <location>
        <begin position="37"/>
        <end position="60"/>
    </location>
</feature>
<gene>
    <name evidence="3" type="ORF">SAMN05444682_11644</name>
</gene>
<feature type="transmembrane region" description="Helical" evidence="1">
    <location>
        <begin position="72"/>
        <end position="91"/>
    </location>
</feature>
<keyword evidence="1" id="KW-0812">Transmembrane</keyword>
<name>A0A1I3VEE4_9SPHI</name>
<dbReference type="InterPro" id="IPR005530">
    <property type="entry name" value="SPW"/>
</dbReference>
<dbReference type="STRING" id="1477437.SAMN05444682_11644"/>
<keyword evidence="1" id="KW-1133">Transmembrane helix</keyword>
<evidence type="ECO:0000256" key="1">
    <source>
        <dbReference type="SAM" id="Phobius"/>
    </source>
</evidence>
<reference evidence="3 4" key="1">
    <citation type="submission" date="2016-10" db="EMBL/GenBank/DDBJ databases">
        <authorList>
            <person name="de Groot N.N."/>
        </authorList>
    </citation>
    <scope>NUCLEOTIDE SEQUENCE [LARGE SCALE GENOMIC DNA]</scope>
    <source>
        <strain evidence="3 4">RK1</strain>
    </source>
</reference>
<evidence type="ECO:0000313" key="3">
    <source>
        <dbReference type="EMBL" id="SFJ92577.1"/>
    </source>
</evidence>
<keyword evidence="4" id="KW-1185">Reference proteome</keyword>
<protein>
    <submittedName>
        <fullName evidence="3">SPW repeat-containing protein</fullName>
    </submittedName>
</protein>
<feature type="transmembrane region" description="Helical" evidence="1">
    <location>
        <begin position="97"/>
        <end position="114"/>
    </location>
</feature>
<dbReference type="OrthoDB" id="129082at2"/>
<dbReference type="EMBL" id="FOQO01000016">
    <property type="protein sequence ID" value="SFJ92577.1"/>
    <property type="molecule type" value="Genomic_DNA"/>
</dbReference>
<sequence length="122" mass="13068">MKLRFLSPTNHGIVDYLAAVALIVSPFVLQLGSSNPLAPWISVITGVLVIVVSMATNYRYGAFKIIPFGGHLTLDLLVATLFMLVPSLFGFAGLDAAYYYINAVVVYLVVAVTASEGRSTGR</sequence>
<dbReference type="RefSeq" id="WP_090632334.1">
    <property type="nucleotide sequence ID" value="NZ_FOQO01000016.1"/>
</dbReference>
<keyword evidence="1" id="KW-0472">Membrane</keyword>